<dbReference type="Pfam" id="PF05013">
    <property type="entry name" value="FGase"/>
    <property type="match status" value="1"/>
</dbReference>
<evidence type="ECO:0000313" key="1">
    <source>
        <dbReference type="EMBL" id="VAW11150.1"/>
    </source>
</evidence>
<organism evidence="1">
    <name type="scientific">hydrothermal vent metagenome</name>
    <dbReference type="NCBI Taxonomy" id="652676"/>
    <lineage>
        <taxon>unclassified sequences</taxon>
        <taxon>metagenomes</taxon>
        <taxon>ecological metagenomes</taxon>
    </lineage>
</organism>
<proteinExistence type="predicted"/>
<dbReference type="Gene3D" id="3.40.630.40">
    <property type="entry name" value="Zn-dependent exopeptidases"/>
    <property type="match status" value="1"/>
</dbReference>
<dbReference type="EMBL" id="UOEM01000029">
    <property type="protein sequence ID" value="VAW11150.1"/>
    <property type="molecule type" value="Genomic_DNA"/>
</dbReference>
<dbReference type="InterPro" id="IPR011227">
    <property type="entry name" value="UCP029730"/>
</dbReference>
<sequence>MQDIDDRAGAAVTSFEAIAGDPGAGYLLLCDHASNDLPPEYGRLGLPDGEMERHIAYDIGARAVTMELARQLGAPALLTRFSRLLIDPNRGADDPTLVMRIADGAVVPGNAAIDDDEIATRRQRYHAPYHGAIDAAIANAVGAGVPPALFSVHSFTPVFKGKSRPWHATVLWDNDPRLPLPLLRALEAEGDLVIGENVPYSGKLEGDTLYTHGTGPGLANALIEIRQDLIADPAQARAWGQRLARILGPIARSADLNEMRKSPAVV</sequence>
<dbReference type="InterPro" id="IPR007709">
    <property type="entry name" value="N-FG_amidohydro"/>
</dbReference>
<protein>
    <submittedName>
        <fullName evidence="1">Mlr3822 protein</fullName>
    </submittedName>
</protein>
<gene>
    <name evidence="1" type="ORF">MNBD_ALPHA09-909</name>
</gene>
<dbReference type="SUPFAM" id="SSF53187">
    <property type="entry name" value="Zn-dependent exopeptidases"/>
    <property type="match status" value="1"/>
</dbReference>
<dbReference type="PIRSF" id="PIRSF029730">
    <property type="entry name" value="UCP029730"/>
    <property type="match status" value="1"/>
</dbReference>
<dbReference type="AlphaFoldDB" id="A0A3B0T2I6"/>
<accession>A0A3B0T2I6</accession>
<reference evidence="1" key="1">
    <citation type="submission" date="2018-06" db="EMBL/GenBank/DDBJ databases">
        <authorList>
            <person name="Zhirakovskaya E."/>
        </authorList>
    </citation>
    <scope>NUCLEOTIDE SEQUENCE</scope>
</reference>
<name>A0A3B0T2I6_9ZZZZ</name>